<feature type="transmembrane region" description="Helical" evidence="1">
    <location>
        <begin position="6"/>
        <end position="28"/>
    </location>
</feature>
<keyword evidence="1" id="KW-1133">Transmembrane helix</keyword>
<protein>
    <submittedName>
        <fullName evidence="2">Uncharacterized protein</fullName>
    </submittedName>
</protein>
<keyword evidence="1" id="KW-0472">Membrane</keyword>
<evidence type="ECO:0000256" key="1">
    <source>
        <dbReference type="SAM" id="Phobius"/>
    </source>
</evidence>
<reference evidence="2 3" key="1">
    <citation type="submission" date="2017-04" db="EMBL/GenBank/DDBJ databases">
        <title>Bacillus krulwichiae AM31D Genome sequencing and assembly.</title>
        <authorList>
            <person name="Krulwich T.A."/>
            <person name="Anastor L."/>
            <person name="Ehrlich R."/>
            <person name="Ehrlich G.D."/>
            <person name="Janto B."/>
        </authorList>
    </citation>
    <scope>NUCLEOTIDE SEQUENCE [LARGE SCALE GENOMIC DNA]</scope>
    <source>
        <strain evidence="2 3">AM31D</strain>
    </source>
</reference>
<dbReference type="RefSeq" id="WP_157076879.1">
    <property type="nucleotide sequence ID" value="NZ_CP020814.1"/>
</dbReference>
<dbReference type="KEGG" id="bkw:BkAM31D_02560"/>
<dbReference type="Proteomes" id="UP000193006">
    <property type="component" value="Chromosome"/>
</dbReference>
<evidence type="ECO:0000313" key="3">
    <source>
        <dbReference type="Proteomes" id="UP000193006"/>
    </source>
</evidence>
<keyword evidence="1" id="KW-0812">Transmembrane</keyword>
<organism evidence="2 3">
    <name type="scientific">Halalkalibacter krulwichiae</name>
    <dbReference type="NCBI Taxonomy" id="199441"/>
    <lineage>
        <taxon>Bacteria</taxon>
        <taxon>Bacillati</taxon>
        <taxon>Bacillota</taxon>
        <taxon>Bacilli</taxon>
        <taxon>Bacillales</taxon>
        <taxon>Bacillaceae</taxon>
        <taxon>Halalkalibacter</taxon>
    </lineage>
</organism>
<name>A0A1X9MEG0_9BACI</name>
<dbReference type="EMBL" id="CP020814">
    <property type="protein sequence ID" value="ARK28822.1"/>
    <property type="molecule type" value="Genomic_DNA"/>
</dbReference>
<sequence length="47" mass="5093">MVRFVGGVVVGILVGSFFGWVLGVFYAVEAIEPTLIMKYLATLKGLM</sequence>
<keyword evidence="3" id="KW-1185">Reference proteome</keyword>
<dbReference type="AlphaFoldDB" id="A0A1X9MEG0"/>
<accession>A0A1X9MEG0</accession>
<gene>
    <name evidence="2" type="ORF">BkAM31D_02560</name>
</gene>
<proteinExistence type="predicted"/>
<evidence type="ECO:0000313" key="2">
    <source>
        <dbReference type="EMBL" id="ARK28822.1"/>
    </source>
</evidence>